<dbReference type="InterPro" id="IPR004601">
    <property type="entry name" value="UvdE"/>
</dbReference>
<dbReference type="GO" id="GO:0009411">
    <property type="term" value="P:response to UV"/>
    <property type="evidence" value="ECO:0007669"/>
    <property type="project" value="InterPro"/>
</dbReference>
<evidence type="ECO:0000256" key="2">
    <source>
        <dbReference type="ARBA" id="ARBA00023204"/>
    </source>
</evidence>
<feature type="region of interest" description="Disordered" evidence="3">
    <location>
        <begin position="1"/>
        <end position="31"/>
    </location>
</feature>
<keyword evidence="1" id="KW-0227">DNA damage</keyword>
<dbReference type="GO" id="GO:0005634">
    <property type="term" value="C:nucleus"/>
    <property type="evidence" value="ECO:0007669"/>
    <property type="project" value="TreeGrafter"/>
</dbReference>
<keyword evidence="2" id="KW-0234">DNA repair</keyword>
<evidence type="ECO:0000256" key="3">
    <source>
        <dbReference type="SAM" id="MobiDB-lite"/>
    </source>
</evidence>
<accession>A0AAD4M779</accession>
<organism evidence="4 5">
    <name type="scientific">Multifurca ochricompacta</name>
    <dbReference type="NCBI Taxonomy" id="376703"/>
    <lineage>
        <taxon>Eukaryota</taxon>
        <taxon>Fungi</taxon>
        <taxon>Dikarya</taxon>
        <taxon>Basidiomycota</taxon>
        <taxon>Agaricomycotina</taxon>
        <taxon>Agaricomycetes</taxon>
        <taxon>Russulales</taxon>
        <taxon>Russulaceae</taxon>
        <taxon>Multifurca</taxon>
    </lineage>
</organism>
<dbReference type="GO" id="GO:0004519">
    <property type="term" value="F:endonuclease activity"/>
    <property type="evidence" value="ECO:0007669"/>
    <property type="project" value="InterPro"/>
</dbReference>
<dbReference type="GO" id="GO:0005739">
    <property type="term" value="C:mitochondrion"/>
    <property type="evidence" value="ECO:0007669"/>
    <property type="project" value="TreeGrafter"/>
</dbReference>
<protein>
    <submittedName>
        <fullName evidence="4">UV-endonuclease UvdE-domain-containing protein</fullName>
    </submittedName>
</protein>
<dbReference type="EMBL" id="WTXG01000006">
    <property type="protein sequence ID" value="KAI0305111.1"/>
    <property type="molecule type" value="Genomic_DNA"/>
</dbReference>
<evidence type="ECO:0000313" key="4">
    <source>
        <dbReference type="EMBL" id="KAI0305111.1"/>
    </source>
</evidence>
<dbReference type="GO" id="GO:0043504">
    <property type="term" value="P:mitochondrial DNA repair"/>
    <property type="evidence" value="ECO:0007669"/>
    <property type="project" value="TreeGrafter"/>
</dbReference>
<evidence type="ECO:0000256" key="1">
    <source>
        <dbReference type="ARBA" id="ARBA00022763"/>
    </source>
</evidence>
<dbReference type="AlphaFoldDB" id="A0AAD4M779"/>
<dbReference type="Gene3D" id="3.20.20.150">
    <property type="entry name" value="Divalent-metal-dependent TIM barrel enzymes"/>
    <property type="match status" value="1"/>
</dbReference>
<sequence length="135" mass="15416">MEFEQPDDSSLTDLSQLEQPQSPPKKRRRKTKVVEPIVYDIPPVESKTTAYRGRLGYACLNTILRALKPDPIFCSRTCRIDTILKHGLNFAKGLGIQNVKDLAKLIQWNEDNGIRFMRISSELFPLHRMTSTGTI</sequence>
<dbReference type="GO" id="GO:0006289">
    <property type="term" value="P:nucleotide-excision repair"/>
    <property type="evidence" value="ECO:0007669"/>
    <property type="project" value="InterPro"/>
</dbReference>
<dbReference type="PANTHER" id="PTHR31290">
    <property type="entry name" value="UV-DAMAGE ENDONUCLEASE"/>
    <property type="match status" value="1"/>
</dbReference>
<proteinExistence type="predicted"/>
<reference evidence="4" key="1">
    <citation type="journal article" date="2022" name="New Phytol.">
        <title>Evolutionary transition to the ectomycorrhizal habit in the genomes of a hyperdiverse lineage of mushroom-forming fungi.</title>
        <authorList>
            <person name="Looney B."/>
            <person name="Miyauchi S."/>
            <person name="Morin E."/>
            <person name="Drula E."/>
            <person name="Courty P.E."/>
            <person name="Kohler A."/>
            <person name="Kuo A."/>
            <person name="LaButti K."/>
            <person name="Pangilinan J."/>
            <person name="Lipzen A."/>
            <person name="Riley R."/>
            <person name="Andreopoulos W."/>
            <person name="He G."/>
            <person name="Johnson J."/>
            <person name="Nolan M."/>
            <person name="Tritt A."/>
            <person name="Barry K.W."/>
            <person name="Grigoriev I.V."/>
            <person name="Nagy L.G."/>
            <person name="Hibbett D."/>
            <person name="Henrissat B."/>
            <person name="Matheny P.B."/>
            <person name="Labbe J."/>
            <person name="Martin F.M."/>
        </authorList>
    </citation>
    <scope>NUCLEOTIDE SEQUENCE</scope>
    <source>
        <strain evidence="4">BPL690</strain>
    </source>
</reference>
<dbReference type="Pfam" id="PF03851">
    <property type="entry name" value="UvdE"/>
    <property type="match status" value="1"/>
</dbReference>
<name>A0AAD4M779_9AGAM</name>
<dbReference type="Proteomes" id="UP001203297">
    <property type="component" value="Unassembled WGS sequence"/>
</dbReference>
<gene>
    <name evidence="4" type="ORF">B0F90DRAFT_1156816</name>
</gene>
<keyword evidence="5" id="KW-1185">Reference proteome</keyword>
<evidence type="ECO:0000313" key="5">
    <source>
        <dbReference type="Proteomes" id="UP001203297"/>
    </source>
</evidence>
<comment type="caution">
    <text evidence="4">The sequence shown here is derived from an EMBL/GenBank/DDBJ whole genome shotgun (WGS) entry which is preliminary data.</text>
</comment>
<feature type="compositionally biased region" description="Polar residues" evidence="3">
    <location>
        <begin position="8"/>
        <end position="20"/>
    </location>
</feature>
<dbReference type="PANTHER" id="PTHR31290:SF5">
    <property type="entry name" value="UV-DAMAGE ENDONUCLEASE"/>
    <property type="match status" value="1"/>
</dbReference>